<keyword evidence="4 7" id="KW-0472">Membrane</keyword>
<evidence type="ECO:0000256" key="3">
    <source>
        <dbReference type="ARBA" id="ARBA00022989"/>
    </source>
</evidence>
<dbReference type="GO" id="GO:0009003">
    <property type="term" value="F:signal peptidase activity"/>
    <property type="evidence" value="ECO:0007669"/>
    <property type="project" value="UniProtKB-EC"/>
</dbReference>
<evidence type="ECO:0000256" key="4">
    <source>
        <dbReference type="ARBA" id="ARBA00023136"/>
    </source>
</evidence>
<keyword evidence="8" id="KW-0378">Hydrolase</keyword>
<feature type="compositionally biased region" description="Basic and acidic residues" evidence="6">
    <location>
        <begin position="77"/>
        <end position="88"/>
    </location>
</feature>
<comment type="subcellular location">
    <subcellularLocation>
        <location evidence="1">Membrane</location>
    </subcellularLocation>
</comment>
<keyword evidence="3 7" id="KW-1133">Transmembrane helix</keyword>
<organism evidence="8 9">
    <name type="scientific">Candidatus Enterococcus moelleringii</name>
    <dbReference type="NCBI Taxonomy" id="2815325"/>
    <lineage>
        <taxon>Bacteria</taxon>
        <taxon>Bacillati</taxon>
        <taxon>Bacillota</taxon>
        <taxon>Bacilli</taxon>
        <taxon>Lactobacillales</taxon>
        <taxon>Enterococcaceae</taxon>
        <taxon>Enterococcus</taxon>
    </lineage>
</organism>
<sequence>MTREREERPRRYEEAPPRYSQRPDSQRPPAQRLRRERMPTDGRYQERPVRRPYREEDAYDERRRPRSDWEEDVYGEPPRRPRPPREGQRPTNRRMPPPRNPEYGGNRHYDERSYGNGRPRPQGMRPPTAGPVVAEDQKTSGKKRIFLFLYNLIFYSFTIGILMTALMFAFSEQTDASILGYRFYQVLTDSMAPVEGAPDGGFYSGDVVIVKMMDGSEVQPGDIVTYQLGGGKSYLTHRMVERLTELNGEPGDYIVTKGDANNSNDPPIKAERVHGKVIFVVPNVGTLLTFVRNSFWLCLVCALSLFGFFLVLKAYFLEPNEAKKQAKKGV</sequence>
<name>A0ABS3L9G7_9ENTE</name>
<evidence type="ECO:0000256" key="7">
    <source>
        <dbReference type="SAM" id="Phobius"/>
    </source>
</evidence>
<evidence type="ECO:0000313" key="8">
    <source>
        <dbReference type="EMBL" id="MBO1305745.1"/>
    </source>
</evidence>
<dbReference type="NCBIfam" id="TIGR02228">
    <property type="entry name" value="sigpep_I_arch"/>
    <property type="match status" value="1"/>
</dbReference>
<dbReference type="CDD" id="cd06530">
    <property type="entry name" value="S26_SPase_I"/>
    <property type="match status" value="1"/>
</dbReference>
<keyword evidence="9" id="KW-1185">Reference proteome</keyword>
<evidence type="ECO:0000256" key="1">
    <source>
        <dbReference type="ARBA" id="ARBA00004370"/>
    </source>
</evidence>
<evidence type="ECO:0000256" key="6">
    <source>
        <dbReference type="SAM" id="MobiDB-lite"/>
    </source>
</evidence>
<evidence type="ECO:0000256" key="2">
    <source>
        <dbReference type="ARBA" id="ARBA00022692"/>
    </source>
</evidence>
<dbReference type="EC" id="3.4.21.89" evidence="5"/>
<reference evidence="8 9" key="1">
    <citation type="submission" date="2021-03" db="EMBL/GenBank/DDBJ databases">
        <title>Enterococcal diversity collection.</title>
        <authorList>
            <person name="Gilmore M.S."/>
            <person name="Schwartzman J."/>
            <person name="Van Tyne D."/>
            <person name="Martin M."/>
            <person name="Earl A.M."/>
            <person name="Manson A.L."/>
            <person name="Straub T."/>
            <person name="Salamzade R."/>
            <person name="Saavedra J."/>
            <person name="Lebreton F."/>
            <person name="Prichula J."/>
            <person name="Schaufler K."/>
            <person name="Gaca A."/>
            <person name="Sgardioli B."/>
            <person name="Wagenaar J."/>
            <person name="Strong T."/>
        </authorList>
    </citation>
    <scope>NUCLEOTIDE SEQUENCE [LARGE SCALE GENOMIC DNA]</scope>
    <source>
        <strain evidence="8 9">669A</strain>
    </source>
</reference>
<dbReference type="EMBL" id="JAFREM010000011">
    <property type="protein sequence ID" value="MBO1305745.1"/>
    <property type="molecule type" value="Genomic_DNA"/>
</dbReference>
<feature type="region of interest" description="Disordered" evidence="6">
    <location>
        <begin position="1"/>
        <end position="136"/>
    </location>
</feature>
<dbReference type="PANTHER" id="PTHR10806:SF6">
    <property type="entry name" value="SIGNAL PEPTIDASE COMPLEX CATALYTIC SUBUNIT SEC11"/>
    <property type="match status" value="1"/>
</dbReference>
<dbReference type="RefSeq" id="WP_207672688.1">
    <property type="nucleotide sequence ID" value="NZ_JAFREM010000011.1"/>
</dbReference>
<feature type="compositionally biased region" description="Basic and acidic residues" evidence="6">
    <location>
        <begin position="1"/>
        <end position="16"/>
    </location>
</feature>
<dbReference type="InterPro" id="IPR019533">
    <property type="entry name" value="Peptidase_S26"/>
</dbReference>
<proteinExistence type="predicted"/>
<keyword evidence="2 7" id="KW-0812">Transmembrane</keyword>
<dbReference type="PANTHER" id="PTHR10806">
    <property type="entry name" value="SIGNAL PEPTIDASE COMPLEX CATALYTIC SUBUNIT SEC11"/>
    <property type="match status" value="1"/>
</dbReference>
<gene>
    <name evidence="8" type="ORF">JZO70_06225</name>
</gene>
<accession>A0ABS3L9G7</accession>
<evidence type="ECO:0000313" key="9">
    <source>
        <dbReference type="Proteomes" id="UP000664601"/>
    </source>
</evidence>
<protein>
    <recommendedName>
        <fullName evidence="5">Signal peptidase I</fullName>
        <ecNumber evidence="5">3.4.21.89</ecNumber>
    </recommendedName>
</protein>
<feature type="compositionally biased region" description="Basic and acidic residues" evidence="6">
    <location>
        <begin position="36"/>
        <end position="68"/>
    </location>
</feature>
<dbReference type="InterPro" id="IPR001733">
    <property type="entry name" value="Peptidase_S26B"/>
</dbReference>
<feature type="transmembrane region" description="Helical" evidence="7">
    <location>
        <begin position="294"/>
        <end position="317"/>
    </location>
</feature>
<evidence type="ECO:0000256" key="5">
    <source>
        <dbReference type="NCBIfam" id="TIGR02228"/>
    </source>
</evidence>
<feature type="transmembrane region" description="Helical" evidence="7">
    <location>
        <begin position="147"/>
        <end position="170"/>
    </location>
</feature>
<dbReference type="SUPFAM" id="SSF51306">
    <property type="entry name" value="LexA/Signal peptidase"/>
    <property type="match status" value="1"/>
</dbReference>
<dbReference type="Proteomes" id="UP000664601">
    <property type="component" value="Unassembled WGS sequence"/>
</dbReference>
<dbReference type="InterPro" id="IPR036286">
    <property type="entry name" value="LexA/Signal_pep-like_sf"/>
</dbReference>
<comment type="caution">
    <text evidence="8">The sequence shown here is derived from an EMBL/GenBank/DDBJ whole genome shotgun (WGS) entry which is preliminary data.</text>
</comment>